<dbReference type="GO" id="GO:0000324">
    <property type="term" value="C:fungal-type vacuole"/>
    <property type="evidence" value="ECO:0007669"/>
    <property type="project" value="EnsemblFungi"/>
</dbReference>
<dbReference type="AlphaFoldDB" id="S9W2P1"/>
<dbReference type="GO" id="GO:0031925">
    <property type="term" value="F:pyridoxal transmembrane transporter activity"/>
    <property type="evidence" value="ECO:0007669"/>
    <property type="project" value="EnsemblFungi"/>
</dbReference>
<dbReference type="GO" id="GO:0005886">
    <property type="term" value="C:plasma membrane"/>
    <property type="evidence" value="ECO:0007669"/>
    <property type="project" value="EnsemblFungi"/>
</dbReference>
<organism evidence="9 10">
    <name type="scientific">Schizosaccharomyces cryophilus (strain OY26 / ATCC MYA-4695 / CBS 11777 / NBRC 106824 / NRRL Y48691)</name>
    <name type="common">Fission yeast</name>
    <dbReference type="NCBI Taxonomy" id="653667"/>
    <lineage>
        <taxon>Eukaryota</taxon>
        <taxon>Fungi</taxon>
        <taxon>Dikarya</taxon>
        <taxon>Ascomycota</taxon>
        <taxon>Taphrinomycotina</taxon>
        <taxon>Schizosaccharomycetes</taxon>
        <taxon>Schizosaccharomycetales</taxon>
        <taxon>Schizosaccharomycetaceae</taxon>
        <taxon>Schizosaccharomyces</taxon>
    </lineage>
</organism>
<keyword evidence="10" id="KW-1185">Reference proteome</keyword>
<dbReference type="PROSITE" id="PS50850">
    <property type="entry name" value="MFS"/>
    <property type="match status" value="1"/>
</dbReference>
<feature type="transmembrane region" description="Helical" evidence="7">
    <location>
        <begin position="334"/>
        <end position="359"/>
    </location>
</feature>
<dbReference type="GO" id="GO:0031928">
    <property type="term" value="F:pyridoxine transmembrane transporter activity"/>
    <property type="evidence" value="ECO:0007669"/>
    <property type="project" value="EnsemblFungi"/>
</dbReference>
<dbReference type="PANTHER" id="PTHR23502:SF180">
    <property type="entry name" value="VITAMIN B6 TRANSPORTER BSU1"/>
    <property type="match status" value="1"/>
</dbReference>
<evidence type="ECO:0000256" key="3">
    <source>
        <dbReference type="ARBA" id="ARBA00022692"/>
    </source>
</evidence>
<evidence type="ECO:0000259" key="8">
    <source>
        <dbReference type="PROSITE" id="PS50850"/>
    </source>
</evidence>
<dbReference type="OMA" id="YVIWTSN"/>
<evidence type="ECO:0000256" key="4">
    <source>
        <dbReference type="ARBA" id="ARBA00022989"/>
    </source>
</evidence>
<dbReference type="GO" id="GO:0031927">
    <property type="term" value="F:pyridoxamine transmembrane transporter activity"/>
    <property type="evidence" value="ECO:0007669"/>
    <property type="project" value="EnsemblFungi"/>
</dbReference>
<protein>
    <submittedName>
        <fullName evidence="9">High-affinity import carrier for pyridoxine</fullName>
    </submittedName>
</protein>
<feature type="transmembrane region" description="Helical" evidence="7">
    <location>
        <begin position="75"/>
        <end position="92"/>
    </location>
</feature>
<evidence type="ECO:0000313" key="9">
    <source>
        <dbReference type="EMBL" id="EPY52764.1"/>
    </source>
</evidence>
<comment type="subcellular location">
    <subcellularLocation>
        <location evidence="1">Membrane</location>
        <topology evidence="1">Multi-pass membrane protein</topology>
    </subcellularLocation>
</comment>
<keyword evidence="4 7" id="KW-1133">Transmembrane helix</keyword>
<reference evidence="9 10" key="1">
    <citation type="journal article" date="2011" name="Science">
        <title>Comparative functional genomics of the fission yeasts.</title>
        <authorList>
            <person name="Rhind N."/>
            <person name="Chen Z."/>
            <person name="Yassour M."/>
            <person name="Thompson D.A."/>
            <person name="Haas B.J."/>
            <person name="Habib N."/>
            <person name="Wapinski I."/>
            <person name="Roy S."/>
            <person name="Lin M.F."/>
            <person name="Heiman D.I."/>
            <person name="Young S.K."/>
            <person name="Furuya K."/>
            <person name="Guo Y."/>
            <person name="Pidoux A."/>
            <person name="Chen H.M."/>
            <person name="Robbertse B."/>
            <person name="Goldberg J.M."/>
            <person name="Aoki K."/>
            <person name="Bayne E.H."/>
            <person name="Berlin A.M."/>
            <person name="Desjardins C.A."/>
            <person name="Dobbs E."/>
            <person name="Dukaj L."/>
            <person name="Fan L."/>
            <person name="FitzGerald M.G."/>
            <person name="French C."/>
            <person name="Gujja S."/>
            <person name="Hansen K."/>
            <person name="Keifenheim D."/>
            <person name="Levin J.Z."/>
            <person name="Mosher R.A."/>
            <person name="Mueller C.A."/>
            <person name="Pfiffner J."/>
            <person name="Priest M."/>
            <person name="Russ C."/>
            <person name="Smialowska A."/>
            <person name="Swoboda P."/>
            <person name="Sykes S.M."/>
            <person name="Vaughn M."/>
            <person name="Vengrova S."/>
            <person name="Yoder R."/>
            <person name="Zeng Q."/>
            <person name="Allshire R."/>
            <person name="Baulcombe D."/>
            <person name="Birren B.W."/>
            <person name="Brown W."/>
            <person name="Ekwall K."/>
            <person name="Kellis M."/>
            <person name="Leatherwood J."/>
            <person name="Levin H."/>
            <person name="Margalit H."/>
            <person name="Martienssen R."/>
            <person name="Nieduszynski C.A."/>
            <person name="Spatafora J.W."/>
            <person name="Friedman N."/>
            <person name="Dalgaard J.Z."/>
            <person name="Baumann P."/>
            <person name="Niki H."/>
            <person name="Regev A."/>
            <person name="Nusbaum C."/>
        </authorList>
    </citation>
    <scope>NUCLEOTIDE SEQUENCE [LARGE SCALE GENOMIC DNA]</scope>
    <source>
        <strain evidence="10">OY26 / ATCC MYA-4695 / CBS 11777 / NBRC 106824 / NRRL Y48691</strain>
    </source>
</reference>
<dbReference type="Proteomes" id="UP000015464">
    <property type="component" value="Unassembled WGS sequence"/>
</dbReference>
<feature type="transmembrane region" description="Helical" evidence="7">
    <location>
        <begin position="406"/>
        <end position="433"/>
    </location>
</feature>
<evidence type="ECO:0000256" key="2">
    <source>
        <dbReference type="ARBA" id="ARBA00022448"/>
    </source>
</evidence>
<feature type="transmembrane region" description="Helical" evidence="7">
    <location>
        <begin position="168"/>
        <end position="189"/>
    </location>
</feature>
<dbReference type="GO" id="GO:0015234">
    <property type="term" value="F:thiamine transmembrane transporter activity"/>
    <property type="evidence" value="ECO:0007669"/>
    <property type="project" value="EnsemblFungi"/>
</dbReference>
<feature type="compositionally biased region" description="Basic and acidic residues" evidence="6">
    <location>
        <begin position="34"/>
        <end position="45"/>
    </location>
</feature>
<gene>
    <name evidence="9" type="ORF">SPOG_02083</name>
</gene>
<evidence type="ECO:0000256" key="1">
    <source>
        <dbReference type="ARBA" id="ARBA00004141"/>
    </source>
</evidence>
<feature type="transmembrane region" description="Helical" evidence="7">
    <location>
        <begin position="379"/>
        <end position="400"/>
    </location>
</feature>
<evidence type="ECO:0000313" key="10">
    <source>
        <dbReference type="Proteomes" id="UP000015464"/>
    </source>
</evidence>
<keyword evidence="5 7" id="KW-0472">Membrane</keyword>
<dbReference type="InterPro" id="IPR036259">
    <property type="entry name" value="MFS_trans_sf"/>
</dbReference>
<dbReference type="GeneID" id="25036407"/>
<dbReference type="InterPro" id="IPR020846">
    <property type="entry name" value="MFS_dom"/>
</dbReference>
<sequence length="519" mass="58043">MNLLNMFSSLNKTSSKTSKEVADLELGSHSSSNIDHRSSINEKKEQEEHVISSIVDLISPDHPAHPQNWPWWKRWLIMIVYCALQIYVIWTSNAYGSISESVGDHFHVSPQVSTLNLSMNILGSGLGPMFLGPLSDINGRKPVYFFSILLYVIFNISCALPRNIVQMVISHFIIGLAGSTALTNVAGGIPDIFPDDKSGTPMSLFVWACAGGSIGAPMATGVDSNPKFGWRWVYYINIIVGGFFLFVIFLCPETLPIKVISRYEIAKGRTIETLPKVTTKQVFQNIKFISTMGFRMIFTEPIIITMGLYNFYAYGISYFFLAAIWPVFNGTYRMSYMGASCTYLAGLVAYSVLFCYQPIQDWIFRRSKKNNHGVAVPEVRFTSSLFFTLLFPAGMFLFAFTCSPPFHWMVPIVGLAMSSVANSHNWLCILNYLTDCYPIISASSVAAFTLPSFVGAAVFAHISIIMFDRMTTRWAVATMAFISITIPFIIYSFYFFGDKIRARSALTGTKAIKYLPISD</sequence>
<keyword evidence="3 7" id="KW-0812">Transmembrane</keyword>
<dbReference type="STRING" id="653667.S9W2P1"/>
<dbReference type="SUPFAM" id="SSF103473">
    <property type="entry name" value="MFS general substrate transporter"/>
    <property type="match status" value="1"/>
</dbReference>
<dbReference type="HOGENOM" id="CLU_008455_11_5_1"/>
<dbReference type="RefSeq" id="XP_013022642.1">
    <property type="nucleotide sequence ID" value="XM_013167188.1"/>
</dbReference>
<feature type="transmembrane region" description="Helical" evidence="7">
    <location>
        <begin position="473"/>
        <end position="496"/>
    </location>
</feature>
<dbReference type="PANTHER" id="PTHR23502">
    <property type="entry name" value="MAJOR FACILITATOR SUPERFAMILY"/>
    <property type="match status" value="1"/>
</dbReference>
<feature type="transmembrane region" description="Helical" evidence="7">
    <location>
        <begin position="302"/>
        <end position="328"/>
    </location>
</feature>
<evidence type="ECO:0000256" key="6">
    <source>
        <dbReference type="SAM" id="MobiDB-lite"/>
    </source>
</evidence>
<name>S9W2P1_SCHCR</name>
<feature type="domain" description="Major facilitator superfamily (MFS) profile" evidence="8">
    <location>
        <begin position="77"/>
        <end position="500"/>
    </location>
</feature>
<feature type="transmembrane region" description="Helical" evidence="7">
    <location>
        <begin position="143"/>
        <end position="162"/>
    </location>
</feature>
<evidence type="ECO:0000256" key="7">
    <source>
        <dbReference type="SAM" id="Phobius"/>
    </source>
</evidence>
<dbReference type="EMBL" id="KE546989">
    <property type="protein sequence ID" value="EPY52764.1"/>
    <property type="molecule type" value="Genomic_DNA"/>
</dbReference>
<proteinExistence type="predicted"/>
<feature type="transmembrane region" description="Helical" evidence="7">
    <location>
        <begin position="445"/>
        <end position="467"/>
    </location>
</feature>
<dbReference type="Gene3D" id="1.20.1250.20">
    <property type="entry name" value="MFS general substrate transporter like domains"/>
    <property type="match status" value="1"/>
</dbReference>
<dbReference type="CDD" id="cd17323">
    <property type="entry name" value="MFS_Tpo1_MDR_like"/>
    <property type="match status" value="1"/>
</dbReference>
<evidence type="ECO:0000256" key="5">
    <source>
        <dbReference type="ARBA" id="ARBA00023136"/>
    </source>
</evidence>
<keyword evidence="2" id="KW-0813">Transport</keyword>
<feature type="region of interest" description="Disordered" evidence="6">
    <location>
        <begin position="21"/>
        <end position="45"/>
    </location>
</feature>
<dbReference type="eggNOG" id="KOG0255">
    <property type="taxonomic scope" value="Eukaryota"/>
</dbReference>
<feature type="transmembrane region" description="Helical" evidence="7">
    <location>
        <begin position="232"/>
        <end position="252"/>
    </location>
</feature>
<dbReference type="Pfam" id="PF07690">
    <property type="entry name" value="MFS_1"/>
    <property type="match status" value="1"/>
</dbReference>
<dbReference type="InterPro" id="IPR011701">
    <property type="entry name" value="MFS"/>
</dbReference>
<dbReference type="OrthoDB" id="3936150at2759"/>
<accession>S9W2P1</accession>